<sequence>MNIVEVMVNGAAIGTGATLFMDAVAVGKQRLAGIASLDYRLVGRWLGHMCQGRFSHRSIAAASPTRHEQLIGWGFHYLTGMVFATLLVASAGSAWLARPTLLPALLTGLISVAAPWLLMQPAWGMGMAGARTPKPWVVRQKSLTTHLTFGLGLYITARLLAACG</sequence>
<comment type="caution">
    <text evidence="2">The sequence shown here is derived from an EMBL/GenBank/DDBJ whole genome shotgun (WGS) entry which is preliminary data.</text>
</comment>
<evidence type="ECO:0000313" key="2">
    <source>
        <dbReference type="EMBL" id="NNB50794.1"/>
    </source>
</evidence>
<reference evidence="2 3" key="1">
    <citation type="journal article" date="2020" name="Front. Microbiol.">
        <title>Genetic Organization of the aprX-lipA2 Operon Affects the Proteolytic Potential of Pseudomonas Species in Milk.</title>
        <authorList>
            <person name="Maier C."/>
            <person name="Huptas C."/>
            <person name="von Neubeck M."/>
            <person name="Scherer S."/>
            <person name="Wenning M."/>
            <person name="Lucking G."/>
        </authorList>
    </citation>
    <scope>NUCLEOTIDE SEQUENCE [LARGE SCALE GENOMIC DNA]</scope>
    <source>
        <strain evidence="2 3">WS 5094</strain>
    </source>
</reference>
<keyword evidence="1" id="KW-0812">Transmembrane</keyword>
<feature type="transmembrane region" description="Helical" evidence="1">
    <location>
        <begin position="104"/>
        <end position="123"/>
    </location>
</feature>
<accession>A0A9Q5B2P3</accession>
<keyword evidence="1" id="KW-0472">Membrane</keyword>
<protein>
    <submittedName>
        <fullName evidence="2">DUF2938 domain-containing protein</fullName>
    </submittedName>
</protein>
<dbReference type="RefSeq" id="WP_095041098.1">
    <property type="nucleotide sequence ID" value="NZ_JAAQYT010000001.1"/>
</dbReference>
<feature type="transmembrane region" description="Helical" evidence="1">
    <location>
        <begin position="143"/>
        <end position="161"/>
    </location>
</feature>
<feature type="transmembrane region" description="Helical" evidence="1">
    <location>
        <begin position="75"/>
        <end position="97"/>
    </location>
</feature>
<dbReference type="EMBL" id="JAAQYX010000022">
    <property type="protein sequence ID" value="NNB50794.1"/>
    <property type="molecule type" value="Genomic_DNA"/>
</dbReference>
<proteinExistence type="predicted"/>
<gene>
    <name evidence="2" type="ORF">HBN89_16180</name>
</gene>
<evidence type="ECO:0000313" key="3">
    <source>
        <dbReference type="Proteomes" id="UP000564604"/>
    </source>
</evidence>
<dbReference type="Proteomes" id="UP000564604">
    <property type="component" value="Unassembled WGS sequence"/>
</dbReference>
<dbReference type="InterPro" id="IPR021329">
    <property type="entry name" value="DUF2938"/>
</dbReference>
<organism evidence="2 3">
    <name type="scientific">Pseudomonas fragi</name>
    <dbReference type="NCBI Taxonomy" id="296"/>
    <lineage>
        <taxon>Bacteria</taxon>
        <taxon>Pseudomonadati</taxon>
        <taxon>Pseudomonadota</taxon>
        <taxon>Gammaproteobacteria</taxon>
        <taxon>Pseudomonadales</taxon>
        <taxon>Pseudomonadaceae</taxon>
        <taxon>Pseudomonas</taxon>
    </lineage>
</organism>
<dbReference type="AlphaFoldDB" id="A0A9Q5B2P3"/>
<keyword evidence="1" id="KW-1133">Transmembrane helix</keyword>
<evidence type="ECO:0000256" key="1">
    <source>
        <dbReference type="SAM" id="Phobius"/>
    </source>
</evidence>
<name>A0A9Q5B2P3_PSEFR</name>
<dbReference type="Pfam" id="PF11158">
    <property type="entry name" value="DUF2938"/>
    <property type="match status" value="1"/>
</dbReference>